<evidence type="ECO:0000256" key="6">
    <source>
        <dbReference type="ARBA" id="ARBA00023163"/>
    </source>
</evidence>
<organism evidence="14 15">
    <name type="scientific">Lymnaea stagnalis</name>
    <name type="common">Great pond snail</name>
    <name type="synonym">Helix stagnalis</name>
    <dbReference type="NCBI Taxonomy" id="6523"/>
    <lineage>
        <taxon>Eukaryota</taxon>
        <taxon>Metazoa</taxon>
        <taxon>Spiralia</taxon>
        <taxon>Lophotrochozoa</taxon>
        <taxon>Mollusca</taxon>
        <taxon>Gastropoda</taxon>
        <taxon>Heterobranchia</taxon>
        <taxon>Euthyneura</taxon>
        <taxon>Panpulmonata</taxon>
        <taxon>Hygrophila</taxon>
        <taxon>Lymnaeoidea</taxon>
        <taxon>Lymnaeidae</taxon>
        <taxon>Lymnaea</taxon>
    </lineage>
</organism>
<dbReference type="Pfam" id="PF21539">
    <property type="entry name" value="Med15_C"/>
    <property type="match status" value="1"/>
</dbReference>
<evidence type="ECO:0000313" key="14">
    <source>
        <dbReference type="EMBL" id="CAL1535172.1"/>
    </source>
</evidence>
<comment type="similarity">
    <text evidence="2 9">Belongs to the Mediator complex subunit 15 family.</text>
</comment>
<dbReference type="Gene3D" id="1.10.246.20">
    <property type="entry name" value="Coactivator CBP, KIX domain"/>
    <property type="match status" value="1"/>
</dbReference>
<keyword evidence="7 9" id="KW-0539">Nucleus</keyword>
<dbReference type="Pfam" id="PF21538">
    <property type="entry name" value="Med15_M"/>
    <property type="match status" value="1"/>
</dbReference>
<comment type="function">
    <text evidence="9">Component of the Mediator complex, a coactivator involved in the regulated transcription of nearly all RNA polymerase II-dependent genes. Mediator functions as a bridge to convey information from gene-specific regulatory proteins to the basal RNA polymerase II transcription machinery. Mediator is recruited to promoters by direct interactions with regulatory proteins and serves as a scaffold for the assembly of a functional preinitiation complex with RNA polymerase II and the general transcription factors.</text>
</comment>
<keyword evidence="4 9" id="KW-0805">Transcription regulation</keyword>
<name>A0AAV2HNY4_LYMST</name>
<dbReference type="GO" id="GO:0005634">
    <property type="term" value="C:nucleus"/>
    <property type="evidence" value="ECO:0007669"/>
    <property type="project" value="UniProtKB-SubCell"/>
</dbReference>
<sequence length="568" mass="62932">MADANRMQEDWQAPGFRSKIVNKLEDVMRNSQTQMPKSSVEMEEYVFRKARTREEYLDLVARVLLSVTDHNSKEKKMGMAGQPGMVGGMRPQGSMDQDQDPINALQSLAGQGAMGRQQQPGEQFTGEQFGGQYDALGGMMHGMGGPMGGPTAQQQQQQRMMEVMMRQQPHMRPQMVQRPPQLMRQDAFMVTSPQTMPGIQGQPQPASGVNYQGQGGPIRSMGSMGVPGQYMQGRDVGMQGIPAQSPVQGSPLTMLPSPHSQHMMPSPVIRGVQVGVPSPTMLHTPGNVVSDPSPGPPSTSQEEMEYVKKLEKLSRYIEPLRKFVVESEKKTDEDSKKNHKKMKSLLDILSNPKKRVPMVVLEKCEQVLQKLTNNANVSSAHGHMCQPILDAVAHFSNATYLNHSLHRTFGPALEAYMGPSIKAPSPPPAKKRKSEREKVDELPDLLQGEIARLGQRFNIAVDPRHHSGSESYHLVCKLDDEHLPSVPPLLVTIPMTYPKSSPRCNPESCPGYDATEFFQNVEKNLSVHLFNMPNRFCLTQLLGSWEMSVRKACDPVNPLIAQANPAFV</sequence>
<evidence type="ECO:0000313" key="15">
    <source>
        <dbReference type="Proteomes" id="UP001497497"/>
    </source>
</evidence>
<evidence type="ECO:0000256" key="10">
    <source>
        <dbReference type="SAM" id="MobiDB-lite"/>
    </source>
</evidence>
<dbReference type="PANTHER" id="PTHR31804">
    <property type="entry name" value="MEDIATOR OF RNA POLYMERASE II TRANSCRIPTION SUBUNIT 15"/>
    <property type="match status" value="1"/>
</dbReference>
<feature type="domain" description="ARC105/Med15 mediator subunit central" evidence="12">
    <location>
        <begin position="302"/>
        <end position="414"/>
    </location>
</feature>
<evidence type="ECO:0000256" key="5">
    <source>
        <dbReference type="ARBA" id="ARBA00023159"/>
    </source>
</evidence>
<dbReference type="GO" id="GO:0006355">
    <property type="term" value="P:regulation of DNA-templated transcription"/>
    <property type="evidence" value="ECO:0007669"/>
    <property type="project" value="InterPro"/>
</dbReference>
<comment type="subcellular location">
    <subcellularLocation>
        <location evidence="1 9">Nucleus</location>
    </subcellularLocation>
</comment>
<dbReference type="EMBL" id="CAXITT010000194">
    <property type="protein sequence ID" value="CAL1535172.1"/>
    <property type="molecule type" value="Genomic_DNA"/>
</dbReference>
<dbReference type="InterPro" id="IPR048386">
    <property type="entry name" value="Med15_C"/>
</dbReference>
<keyword evidence="5 9" id="KW-0010">Activator</keyword>
<dbReference type="InterPro" id="IPR048385">
    <property type="entry name" value="Med15_central"/>
</dbReference>
<reference evidence="14 15" key="1">
    <citation type="submission" date="2024-04" db="EMBL/GenBank/DDBJ databases">
        <authorList>
            <consortium name="Genoscope - CEA"/>
            <person name="William W."/>
        </authorList>
    </citation>
    <scope>NUCLEOTIDE SEQUENCE [LARGE SCALE GENOMIC DNA]</scope>
</reference>
<gene>
    <name evidence="9" type="primary">MED15</name>
    <name evidence="14" type="ORF">GSLYS_00009132001</name>
</gene>
<evidence type="ECO:0000256" key="7">
    <source>
        <dbReference type="ARBA" id="ARBA00023242"/>
    </source>
</evidence>
<dbReference type="InterPro" id="IPR019087">
    <property type="entry name" value="Med15_N"/>
</dbReference>
<accession>A0AAV2HNY4</accession>
<dbReference type="InterPro" id="IPR036529">
    <property type="entry name" value="KIX_dom_sf"/>
</dbReference>
<dbReference type="GO" id="GO:0003712">
    <property type="term" value="F:transcription coregulator activity"/>
    <property type="evidence" value="ECO:0007669"/>
    <property type="project" value="InterPro"/>
</dbReference>
<feature type="domain" description="ARC105/Med15 mediator subunit C-terminal" evidence="13">
    <location>
        <begin position="442"/>
        <end position="551"/>
    </location>
</feature>
<feature type="region of interest" description="Disordered" evidence="10">
    <location>
        <begin position="419"/>
        <end position="440"/>
    </location>
</feature>
<evidence type="ECO:0000256" key="1">
    <source>
        <dbReference type="ARBA" id="ARBA00004123"/>
    </source>
</evidence>
<dbReference type="Pfam" id="PF09606">
    <property type="entry name" value="Med15_N"/>
    <property type="match status" value="1"/>
</dbReference>
<evidence type="ECO:0000256" key="8">
    <source>
        <dbReference type="ARBA" id="ARBA00032016"/>
    </source>
</evidence>
<dbReference type="Proteomes" id="UP001497497">
    <property type="component" value="Unassembled WGS sequence"/>
</dbReference>
<comment type="subunit">
    <text evidence="9">Component of the Mediator complex.</text>
</comment>
<evidence type="ECO:0000256" key="3">
    <source>
        <dbReference type="ARBA" id="ARBA00019613"/>
    </source>
</evidence>
<evidence type="ECO:0000256" key="9">
    <source>
        <dbReference type="RuleBase" id="RU364148"/>
    </source>
</evidence>
<evidence type="ECO:0000259" key="11">
    <source>
        <dbReference type="Pfam" id="PF09606"/>
    </source>
</evidence>
<evidence type="ECO:0000259" key="13">
    <source>
        <dbReference type="Pfam" id="PF21539"/>
    </source>
</evidence>
<dbReference type="AlphaFoldDB" id="A0AAV2HNY4"/>
<evidence type="ECO:0000259" key="12">
    <source>
        <dbReference type="Pfam" id="PF21538"/>
    </source>
</evidence>
<protein>
    <recommendedName>
        <fullName evidence="3 9">Mediator of RNA polymerase II transcription subunit 15</fullName>
    </recommendedName>
    <alternativeName>
        <fullName evidence="8 9">Mediator complex subunit 15</fullName>
    </alternativeName>
</protein>
<keyword evidence="15" id="KW-1185">Reference proteome</keyword>
<dbReference type="PANTHER" id="PTHR31804:SF3">
    <property type="entry name" value="MEDIATOR OF RNA POLYMERASE II TRANSCRIPTION SUBUNIT 15"/>
    <property type="match status" value="1"/>
</dbReference>
<feature type="domain" description="Mediator of RNA polymerase II transcription subunit 15 N-terminal" evidence="11">
    <location>
        <begin position="7"/>
        <end position="76"/>
    </location>
</feature>
<evidence type="ECO:0000256" key="4">
    <source>
        <dbReference type="ARBA" id="ARBA00023015"/>
    </source>
</evidence>
<comment type="caution">
    <text evidence="14">The sequence shown here is derived from an EMBL/GenBank/DDBJ whole genome shotgun (WGS) entry which is preliminary data.</text>
</comment>
<proteinExistence type="inferred from homology"/>
<keyword evidence="6 9" id="KW-0804">Transcription</keyword>
<evidence type="ECO:0000256" key="2">
    <source>
        <dbReference type="ARBA" id="ARBA00009807"/>
    </source>
</evidence>
<dbReference type="FunFam" id="1.10.246.20:FF:000002">
    <property type="entry name" value="Mediator of RNA polymerase II transcription subunit 15"/>
    <property type="match status" value="1"/>
</dbReference>